<dbReference type="RefSeq" id="WP_010508192.1">
    <property type="nucleotide sequence ID" value="NZ_BANI01000053.1"/>
</dbReference>
<dbReference type="EMBL" id="BANI01000053">
    <property type="protein sequence ID" value="GAN96270.1"/>
    <property type="molecule type" value="Genomic_DNA"/>
</dbReference>
<comment type="caution">
    <text evidence="1">The sequence shown here is derived from an EMBL/GenBank/DDBJ whole genome shotgun (WGS) entry which is preliminary data.</text>
</comment>
<dbReference type="Proteomes" id="UP000032675">
    <property type="component" value="Unassembled WGS sequence"/>
</dbReference>
<name>A0A0D6PZW7_KOMEU</name>
<dbReference type="InterPro" id="IPR046494">
    <property type="entry name" value="DUF6587"/>
</dbReference>
<evidence type="ECO:0000313" key="2">
    <source>
        <dbReference type="Proteomes" id="UP000032675"/>
    </source>
</evidence>
<dbReference type="AlphaFoldDB" id="A0A0D6PZW7"/>
<dbReference type="Pfam" id="PF20228">
    <property type="entry name" value="DUF6587"/>
    <property type="match status" value="1"/>
</dbReference>
<organism evidence="1 2">
    <name type="scientific">Komagataeibacter europaeus NBRC 3261</name>
    <dbReference type="NCBI Taxonomy" id="1234669"/>
    <lineage>
        <taxon>Bacteria</taxon>
        <taxon>Pseudomonadati</taxon>
        <taxon>Pseudomonadota</taxon>
        <taxon>Alphaproteobacteria</taxon>
        <taxon>Acetobacterales</taxon>
        <taxon>Acetobacteraceae</taxon>
        <taxon>Komagataeibacter</taxon>
    </lineage>
</organism>
<protein>
    <submittedName>
        <fullName evidence="1">Uncharacterized protein</fullName>
    </submittedName>
</protein>
<proteinExistence type="predicted"/>
<gene>
    <name evidence="1" type="ORF">Geu3261_0059_002</name>
</gene>
<evidence type="ECO:0000313" key="1">
    <source>
        <dbReference type="EMBL" id="GAN96270.1"/>
    </source>
</evidence>
<reference evidence="1 2" key="1">
    <citation type="submission" date="2012-11" db="EMBL/GenBank/DDBJ databases">
        <title>Whole genome sequence of Gluconacetobacter europaeus NBRC3261.</title>
        <authorList>
            <person name="Azuma Y."/>
            <person name="Higashiura N."/>
            <person name="Hirakawa H."/>
            <person name="Matsushita K."/>
        </authorList>
    </citation>
    <scope>NUCLEOTIDE SEQUENCE [LARGE SCALE GENOMIC DNA]</scope>
    <source>
        <strain evidence="1 2">NBRC 3261</strain>
    </source>
</reference>
<sequence>MHLATLFQTLLACGLVGACALYWTGRLFPLLAQKGWRQAATMLRHVHAPPVLIRYADRHATPRTGGGCGGCSGCGGKTCAPDRPVR</sequence>
<accession>A0A0D6PZW7</accession>